<accession>A0A450SP18</accession>
<protein>
    <submittedName>
        <fullName evidence="2">Uncharacterized phage-associated protein</fullName>
    </submittedName>
</protein>
<feature type="domain" description="Antitoxin SocA-like Panacea" evidence="1">
    <location>
        <begin position="28"/>
        <end position="120"/>
    </location>
</feature>
<evidence type="ECO:0000259" key="1">
    <source>
        <dbReference type="Pfam" id="PF13274"/>
    </source>
</evidence>
<dbReference type="EMBL" id="CAADFD010000023">
    <property type="protein sequence ID" value="VFJ55553.1"/>
    <property type="molecule type" value="Genomic_DNA"/>
</dbReference>
<dbReference type="InterPro" id="IPR025272">
    <property type="entry name" value="SocA_Panacea"/>
</dbReference>
<gene>
    <name evidence="2" type="ORF">BECKFW1821B_GA0114236_102330</name>
</gene>
<organism evidence="2">
    <name type="scientific">Candidatus Kentrum sp. FW</name>
    <dbReference type="NCBI Taxonomy" id="2126338"/>
    <lineage>
        <taxon>Bacteria</taxon>
        <taxon>Pseudomonadati</taxon>
        <taxon>Pseudomonadota</taxon>
        <taxon>Gammaproteobacteria</taxon>
        <taxon>Candidatus Kentrum</taxon>
    </lineage>
</organism>
<evidence type="ECO:0000313" key="2">
    <source>
        <dbReference type="EMBL" id="VFJ55553.1"/>
    </source>
</evidence>
<reference evidence="2" key="1">
    <citation type="submission" date="2019-02" db="EMBL/GenBank/DDBJ databases">
        <authorList>
            <person name="Gruber-Vodicka R. H."/>
            <person name="Seah K. B. B."/>
        </authorList>
    </citation>
    <scope>NUCLEOTIDE SEQUENCE</scope>
    <source>
        <strain evidence="2">BECK_BZ106</strain>
    </source>
</reference>
<dbReference type="Pfam" id="PF13274">
    <property type="entry name" value="SocA_Panacea"/>
    <property type="match status" value="1"/>
</dbReference>
<proteinExistence type="predicted"/>
<sequence length="144" mass="16743">MVTANDVAKYFLSIANEDEDSGISNLKLQKLVYYAQAFHLAIFEKPFFEEEIEAWAHGPVCPAVYHEYKQFGANPITPWSQSNSTPFSQEQIELLDEVNEVFGQFSAWKLRDMTHEDAPWREKEAAAGIIEKQRMMEFYKTRLK</sequence>
<name>A0A450SP18_9GAMM</name>
<dbReference type="AlphaFoldDB" id="A0A450SP18"/>